<proteinExistence type="inferred from homology"/>
<keyword evidence="2 8" id="KW-0963">Cytoplasm</keyword>
<comment type="domain">
    <text evidence="8">The N-terminal region contains the highly conserved SGGXDS motif, predicted to be a P-loop motif involved in ATP binding.</text>
</comment>
<evidence type="ECO:0000256" key="6">
    <source>
        <dbReference type="ARBA" id="ARBA00022840"/>
    </source>
</evidence>
<comment type="catalytic activity">
    <reaction evidence="7 8">
        <text>cytidine(34) in tRNA(Ile2) + L-lysine + ATP = lysidine(34) in tRNA(Ile2) + AMP + diphosphate + H(+)</text>
        <dbReference type="Rhea" id="RHEA:43744"/>
        <dbReference type="Rhea" id="RHEA-COMP:10625"/>
        <dbReference type="Rhea" id="RHEA-COMP:10670"/>
        <dbReference type="ChEBI" id="CHEBI:15378"/>
        <dbReference type="ChEBI" id="CHEBI:30616"/>
        <dbReference type="ChEBI" id="CHEBI:32551"/>
        <dbReference type="ChEBI" id="CHEBI:33019"/>
        <dbReference type="ChEBI" id="CHEBI:82748"/>
        <dbReference type="ChEBI" id="CHEBI:83665"/>
        <dbReference type="ChEBI" id="CHEBI:456215"/>
        <dbReference type="EC" id="6.3.4.19"/>
    </reaction>
</comment>
<protein>
    <recommendedName>
        <fullName evidence="8">tRNA(Ile)-lysidine synthase</fullName>
        <ecNumber evidence="8">6.3.4.19</ecNumber>
    </recommendedName>
    <alternativeName>
        <fullName evidence="8">tRNA(Ile)-2-lysyl-cytidine synthase</fullName>
    </alternativeName>
    <alternativeName>
        <fullName evidence="8">tRNA(Ile)-lysidine synthetase</fullName>
    </alternativeName>
</protein>
<dbReference type="InterPro" id="IPR012094">
    <property type="entry name" value="tRNA_Ile_lys_synt"/>
</dbReference>
<dbReference type="NCBIfam" id="TIGR02433">
    <property type="entry name" value="lysidine_TilS_C"/>
    <property type="match status" value="1"/>
</dbReference>
<dbReference type="SUPFAM" id="SSF82829">
    <property type="entry name" value="MesJ substrate recognition domain-like"/>
    <property type="match status" value="1"/>
</dbReference>
<dbReference type="InterPro" id="IPR012796">
    <property type="entry name" value="Lysidine-tRNA-synth_C"/>
</dbReference>
<dbReference type="HAMAP" id="MF_01161">
    <property type="entry name" value="tRNA_Ile_lys_synt"/>
    <property type="match status" value="1"/>
</dbReference>
<dbReference type="EC" id="6.3.4.19" evidence="8"/>
<comment type="caution">
    <text evidence="10">The sequence shown here is derived from an EMBL/GenBank/DDBJ whole genome shotgun (WGS) entry which is preliminary data.</text>
</comment>
<dbReference type="STRING" id="1122207.MUS1_14175"/>
<dbReference type="eggNOG" id="COG0037">
    <property type="taxonomic scope" value="Bacteria"/>
</dbReference>
<organism evidence="10 11">
    <name type="scientific">Marinomonas ushuaiensis DSM 15871</name>
    <dbReference type="NCBI Taxonomy" id="1122207"/>
    <lineage>
        <taxon>Bacteria</taxon>
        <taxon>Pseudomonadati</taxon>
        <taxon>Pseudomonadota</taxon>
        <taxon>Gammaproteobacteria</taxon>
        <taxon>Oceanospirillales</taxon>
        <taxon>Oceanospirillaceae</taxon>
        <taxon>Marinomonas</taxon>
    </lineage>
</organism>
<dbReference type="SUPFAM" id="SSF56037">
    <property type="entry name" value="PheT/TilS domain"/>
    <property type="match status" value="1"/>
</dbReference>
<evidence type="ECO:0000256" key="4">
    <source>
        <dbReference type="ARBA" id="ARBA00022694"/>
    </source>
</evidence>
<evidence type="ECO:0000256" key="2">
    <source>
        <dbReference type="ARBA" id="ARBA00022490"/>
    </source>
</evidence>
<name>X7E6D2_9GAMM</name>
<dbReference type="Proteomes" id="UP000054058">
    <property type="component" value="Unassembled WGS sequence"/>
</dbReference>
<feature type="binding site" evidence="8">
    <location>
        <begin position="37"/>
        <end position="42"/>
    </location>
    <ligand>
        <name>ATP</name>
        <dbReference type="ChEBI" id="CHEBI:30616"/>
    </ligand>
</feature>
<evidence type="ECO:0000259" key="9">
    <source>
        <dbReference type="SMART" id="SM00977"/>
    </source>
</evidence>
<dbReference type="Gene3D" id="1.20.59.20">
    <property type="match status" value="1"/>
</dbReference>
<evidence type="ECO:0000256" key="7">
    <source>
        <dbReference type="ARBA" id="ARBA00048539"/>
    </source>
</evidence>
<comment type="similarity">
    <text evidence="8">Belongs to the tRNA(Ile)-lysidine synthase family.</text>
</comment>
<keyword evidence="4 8" id="KW-0819">tRNA processing</keyword>
<dbReference type="Pfam" id="PF09179">
    <property type="entry name" value="TilS"/>
    <property type="match status" value="1"/>
</dbReference>
<dbReference type="InterPro" id="IPR014729">
    <property type="entry name" value="Rossmann-like_a/b/a_fold"/>
</dbReference>
<gene>
    <name evidence="8" type="primary">tilS</name>
    <name evidence="10" type="ORF">MUS1_14175</name>
</gene>
<dbReference type="SUPFAM" id="SSF52402">
    <property type="entry name" value="Adenine nucleotide alpha hydrolases-like"/>
    <property type="match status" value="1"/>
</dbReference>
<accession>X7E6D2</accession>
<dbReference type="InterPro" id="IPR011063">
    <property type="entry name" value="TilS/TtcA_N"/>
</dbReference>
<dbReference type="InterPro" id="IPR012795">
    <property type="entry name" value="tRNA_Ile_lys_synt_N"/>
</dbReference>
<keyword evidence="6 8" id="KW-0067">ATP-binding</keyword>
<dbReference type="GO" id="GO:0032267">
    <property type="term" value="F:tRNA(Ile)-lysidine synthase activity"/>
    <property type="evidence" value="ECO:0007669"/>
    <property type="project" value="UniProtKB-EC"/>
</dbReference>
<dbReference type="PANTHER" id="PTHR43033:SF1">
    <property type="entry name" value="TRNA(ILE)-LYSIDINE SYNTHASE-RELATED"/>
    <property type="match status" value="1"/>
</dbReference>
<dbReference type="EMBL" id="JAMB01000007">
    <property type="protein sequence ID" value="ETX10728.1"/>
    <property type="molecule type" value="Genomic_DNA"/>
</dbReference>
<evidence type="ECO:0000256" key="3">
    <source>
        <dbReference type="ARBA" id="ARBA00022598"/>
    </source>
</evidence>
<reference evidence="10 11" key="1">
    <citation type="submission" date="2014-01" db="EMBL/GenBank/DDBJ databases">
        <title>Marinomonas ushuaiensis DSM 15871 Genome Sequencing.</title>
        <authorList>
            <person name="Lai Q."/>
            <person name="Shao Z.S."/>
        </authorList>
    </citation>
    <scope>NUCLEOTIDE SEQUENCE [LARGE SCALE GENOMIC DNA]</scope>
    <source>
        <strain evidence="10 11">DSM 15871</strain>
    </source>
</reference>
<evidence type="ECO:0000313" key="10">
    <source>
        <dbReference type="EMBL" id="ETX10728.1"/>
    </source>
</evidence>
<sequence length="437" mass="50532">MKHTHLKPIKSSMPLRFNQEWIDGLFSEVDVVWVGFSGGVDSHVLLHAIVSQLTAQQRRKLAVIHIHHGLSDHADSWLSHCEQVCQKLDVRFVAKRVQLEAQASVEDAARNARYQAFEQIMTSKEVLLLAHHGDDQAETVLFRLLRGTGGKGLSGMPRMRAIGVEGAYLVRPLLDISKVSIESYARQEKLKWIQDDSNADERFTRNFLRQRVVPILKERFPKMEQNIASGAKRIETDYLMLSRFAERQLAKWCNEYGGLDLSFLSEESLEERLFWLRHFLQNKSISLPQLQLENVEQMLSGREDRHPEFKLKNGRIMRHQNFIYFLPLDQEVTLAPLNKDEILKRSFDEVLVSGCNGCVLGERPEGAVLSFENGNSRKLKKWLNDLQVPSWWRNHLPYIFIDTELVAIGSLWRHPDYPHVKVEWRLSGELPLLVSLE</sequence>
<dbReference type="Pfam" id="PF11734">
    <property type="entry name" value="TilS_C"/>
    <property type="match status" value="1"/>
</dbReference>
<dbReference type="GO" id="GO:0005737">
    <property type="term" value="C:cytoplasm"/>
    <property type="evidence" value="ECO:0007669"/>
    <property type="project" value="UniProtKB-SubCell"/>
</dbReference>
<dbReference type="AlphaFoldDB" id="X7E6D2"/>
<evidence type="ECO:0000256" key="8">
    <source>
        <dbReference type="HAMAP-Rule" id="MF_01161"/>
    </source>
</evidence>
<dbReference type="GO" id="GO:0006400">
    <property type="term" value="P:tRNA modification"/>
    <property type="evidence" value="ECO:0007669"/>
    <property type="project" value="UniProtKB-UniRule"/>
</dbReference>
<dbReference type="CDD" id="cd01992">
    <property type="entry name" value="TilS_N"/>
    <property type="match status" value="1"/>
</dbReference>
<dbReference type="PANTHER" id="PTHR43033">
    <property type="entry name" value="TRNA(ILE)-LYSIDINE SYNTHASE-RELATED"/>
    <property type="match status" value="1"/>
</dbReference>
<evidence type="ECO:0000313" key="11">
    <source>
        <dbReference type="Proteomes" id="UP000054058"/>
    </source>
</evidence>
<comment type="function">
    <text evidence="8">Ligates lysine onto the cytidine present at position 34 of the AUA codon-specific tRNA(Ile) that contains the anticodon CAU, in an ATP-dependent manner. Cytidine is converted to lysidine, thus changing the amino acid specificity of the tRNA from methionine to isoleucine.</text>
</comment>
<keyword evidence="11" id="KW-1185">Reference proteome</keyword>
<dbReference type="SMART" id="SM00977">
    <property type="entry name" value="TilS_C"/>
    <property type="match status" value="1"/>
</dbReference>
<comment type="subcellular location">
    <subcellularLocation>
        <location evidence="1 8">Cytoplasm</location>
    </subcellularLocation>
</comment>
<dbReference type="Gene3D" id="3.40.50.620">
    <property type="entry name" value="HUPs"/>
    <property type="match status" value="1"/>
</dbReference>
<dbReference type="NCBIfam" id="TIGR02432">
    <property type="entry name" value="lysidine_TilS_N"/>
    <property type="match status" value="1"/>
</dbReference>
<feature type="domain" description="Lysidine-tRNA(Ile) synthetase C-terminal" evidence="9">
    <location>
        <begin position="358"/>
        <end position="424"/>
    </location>
</feature>
<dbReference type="Pfam" id="PF01171">
    <property type="entry name" value="ATP_bind_3"/>
    <property type="match status" value="1"/>
</dbReference>
<evidence type="ECO:0000256" key="5">
    <source>
        <dbReference type="ARBA" id="ARBA00022741"/>
    </source>
</evidence>
<dbReference type="PATRIC" id="fig|1122207.3.peg.1979"/>
<dbReference type="InterPro" id="IPR015262">
    <property type="entry name" value="tRNA_Ile_lys_synt_subst-bd"/>
</dbReference>
<evidence type="ECO:0000256" key="1">
    <source>
        <dbReference type="ARBA" id="ARBA00004496"/>
    </source>
</evidence>
<keyword evidence="5 8" id="KW-0547">Nucleotide-binding</keyword>
<keyword evidence="3 8" id="KW-0436">Ligase</keyword>
<dbReference type="GO" id="GO:0005524">
    <property type="term" value="F:ATP binding"/>
    <property type="evidence" value="ECO:0007669"/>
    <property type="project" value="UniProtKB-UniRule"/>
</dbReference>